<reference evidence="1 2" key="1">
    <citation type="submission" date="2023-02" db="EMBL/GenBank/DDBJ databases">
        <title>Genome sequence of Novosphingobium humi KACC 19094.</title>
        <authorList>
            <person name="Kim S."/>
            <person name="Heo J."/>
            <person name="Kwon S.-W."/>
        </authorList>
    </citation>
    <scope>NUCLEOTIDE SEQUENCE [LARGE SCALE GENOMIC DNA]</scope>
    <source>
        <strain evidence="1 2">KACC 19094</strain>
    </source>
</reference>
<sequence>MDRTDDPLALMQCLRNALDRLDAINAFTAAAHLDACLHALSDYFISDENHSKGD</sequence>
<keyword evidence="2" id="KW-1185">Reference proteome</keyword>
<gene>
    <name evidence="1" type="ORF">PQ457_05450</name>
</gene>
<dbReference type="EMBL" id="CP117417">
    <property type="protein sequence ID" value="WCT78417.1"/>
    <property type="molecule type" value="Genomic_DNA"/>
</dbReference>
<accession>A0ABY7U0L1</accession>
<organism evidence="1 2">
    <name type="scientific">Novosphingobium humi</name>
    <dbReference type="NCBI Taxonomy" id="2282397"/>
    <lineage>
        <taxon>Bacteria</taxon>
        <taxon>Pseudomonadati</taxon>
        <taxon>Pseudomonadota</taxon>
        <taxon>Alphaproteobacteria</taxon>
        <taxon>Sphingomonadales</taxon>
        <taxon>Sphingomonadaceae</taxon>
        <taxon>Novosphingobium</taxon>
    </lineage>
</organism>
<dbReference type="RefSeq" id="WP_273618737.1">
    <property type="nucleotide sequence ID" value="NZ_CP103868.1"/>
</dbReference>
<proteinExistence type="predicted"/>
<name>A0ABY7U0L1_9SPHN</name>
<dbReference type="Proteomes" id="UP001218231">
    <property type="component" value="Chromosome"/>
</dbReference>
<evidence type="ECO:0000313" key="1">
    <source>
        <dbReference type="EMBL" id="WCT78417.1"/>
    </source>
</evidence>
<protein>
    <submittedName>
        <fullName evidence="1">Uncharacterized protein</fullName>
    </submittedName>
</protein>
<evidence type="ECO:0000313" key="2">
    <source>
        <dbReference type="Proteomes" id="UP001218231"/>
    </source>
</evidence>